<dbReference type="Gene3D" id="3.30.70.2970">
    <property type="entry name" value="Protein of unknown function (DUF541), domain 2"/>
    <property type="match status" value="1"/>
</dbReference>
<dbReference type="Pfam" id="PF04402">
    <property type="entry name" value="SIMPL"/>
    <property type="match status" value="1"/>
</dbReference>
<sequence length="212" mass="21766">MTHNPRTISATGTGTAEAVPDLLTLSIGVECRRETVAGAYGDAGARSAAITSALREHRVDGADISASGLNVRAEVNWQEGRGQTVTGYLASSTLAIRIRTLSLSSQILAAAVAAGGDDVRLNGLSLGFADASAVEARAREAAWADARTKAAHYAALSGTGLGKVLSLTQHSGFQAPVPMATMQRAVAAESFTVEAGESSVTATIDVVWELLD</sequence>
<dbReference type="OrthoDB" id="9808766at2"/>
<comment type="caution">
    <text evidence="1">The sequence shown here is derived from an EMBL/GenBank/DDBJ whole genome shotgun (WGS) entry which is preliminary data.</text>
</comment>
<evidence type="ECO:0008006" key="3">
    <source>
        <dbReference type="Google" id="ProtNLM"/>
    </source>
</evidence>
<accession>A0A495ERU5</accession>
<proteinExistence type="predicted"/>
<dbReference type="Proteomes" id="UP000276055">
    <property type="component" value="Unassembled WGS sequence"/>
</dbReference>
<dbReference type="RefSeq" id="WP_120954008.1">
    <property type="nucleotide sequence ID" value="NZ_RBIR01000004.1"/>
</dbReference>
<dbReference type="InterPro" id="IPR007497">
    <property type="entry name" value="SIMPL/DUF541"/>
</dbReference>
<protein>
    <recommendedName>
        <fullName evidence="3">DUF541 domain-containing protein</fullName>
    </recommendedName>
</protein>
<dbReference type="GO" id="GO:0006974">
    <property type="term" value="P:DNA damage response"/>
    <property type="evidence" value="ECO:0007669"/>
    <property type="project" value="TreeGrafter"/>
</dbReference>
<dbReference type="EMBL" id="RBIR01000004">
    <property type="protein sequence ID" value="RKR19710.1"/>
    <property type="molecule type" value="Genomic_DNA"/>
</dbReference>
<name>A0A495ERU5_9MICC</name>
<dbReference type="PANTHER" id="PTHR34387:SF1">
    <property type="entry name" value="PERIPLASMIC IMMUNOGENIC PROTEIN"/>
    <property type="match status" value="1"/>
</dbReference>
<dbReference type="InterPro" id="IPR052022">
    <property type="entry name" value="26kDa_periplasmic_antigen"/>
</dbReference>
<reference evidence="1 2" key="1">
    <citation type="submission" date="2018-10" db="EMBL/GenBank/DDBJ databases">
        <title>Genomic Encyclopedia of Type Strains, Phase IV (KMG-IV): sequencing the most valuable type-strain genomes for metagenomic binning, comparative biology and taxonomic classification.</title>
        <authorList>
            <person name="Goeker M."/>
        </authorList>
    </citation>
    <scope>NUCLEOTIDE SEQUENCE [LARGE SCALE GENOMIC DNA]</scope>
    <source>
        <strain evidence="1 2">DSM 25586</strain>
    </source>
</reference>
<dbReference type="PANTHER" id="PTHR34387">
    <property type="entry name" value="SLR1258 PROTEIN"/>
    <property type="match status" value="1"/>
</dbReference>
<evidence type="ECO:0000313" key="2">
    <source>
        <dbReference type="Proteomes" id="UP000276055"/>
    </source>
</evidence>
<organism evidence="1 2">
    <name type="scientific">Arthrobacter oryzae</name>
    <dbReference type="NCBI Taxonomy" id="409290"/>
    <lineage>
        <taxon>Bacteria</taxon>
        <taxon>Bacillati</taxon>
        <taxon>Actinomycetota</taxon>
        <taxon>Actinomycetes</taxon>
        <taxon>Micrococcales</taxon>
        <taxon>Micrococcaceae</taxon>
        <taxon>Arthrobacter</taxon>
    </lineage>
</organism>
<gene>
    <name evidence="1" type="ORF">C8D78_2462</name>
</gene>
<dbReference type="AlphaFoldDB" id="A0A495ERU5"/>
<dbReference type="Gene3D" id="3.30.110.170">
    <property type="entry name" value="Protein of unknown function (DUF541), domain 1"/>
    <property type="match status" value="1"/>
</dbReference>
<evidence type="ECO:0000313" key="1">
    <source>
        <dbReference type="EMBL" id="RKR19710.1"/>
    </source>
</evidence>